<dbReference type="FunFam" id="2.40.10.10:FF:000006">
    <property type="entry name" value="Serine proteinase stubble"/>
    <property type="match status" value="1"/>
</dbReference>
<dbReference type="InterPro" id="IPR043504">
    <property type="entry name" value="Peptidase_S1_PA_chymotrypsin"/>
</dbReference>
<dbReference type="Proteomes" id="UP000639338">
    <property type="component" value="Unassembled WGS sequence"/>
</dbReference>
<keyword evidence="3" id="KW-0720">Serine protease</keyword>
<name>A0A835CQD6_APHGI</name>
<dbReference type="InterPro" id="IPR018114">
    <property type="entry name" value="TRYPSIN_HIS"/>
</dbReference>
<dbReference type="EMBL" id="JACMRX010000003">
    <property type="protein sequence ID" value="KAF7992147.1"/>
    <property type="molecule type" value="Genomic_DNA"/>
</dbReference>
<dbReference type="Gene3D" id="2.40.10.10">
    <property type="entry name" value="Trypsin-like serine proteases"/>
    <property type="match status" value="1"/>
</dbReference>
<feature type="domain" description="Peptidase S1" evidence="5">
    <location>
        <begin position="23"/>
        <end position="272"/>
    </location>
</feature>
<organism evidence="6 7">
    <name type="scientific">Aphidius gifuensis</name>
    <name type="common">Parasitoid wasp</name>
    <dbReference type="NCBI Taxonomy" id="684658"/>
    <lineage>
        <taxon>Eukaryota</taxon>
        <taxon>Metazoa</taxon>
        <taxon>Ecdysozoa</taxon>
        <taxon>Arthropoda</taxon>
        <taxon>Hexapoda</taxon>
        <taxon>Insecta</taxon>
        <taxon>Pterygota</taxon>
        <taxon>Neoptera</taxon>
        <taxon>Endopterygota</taxon>
        <taxon>Hymenoptera</taxon>
        <taxon>Apocrita</taxon>
        <taxon>Ichneumonoidea</taxon>
        <taxon>Braconidae</taxon>
        <taxon>Aphidiinae</taxon>
        <taxon>Aphidius</taxon>
    </lineage>
</organism>
<dbReference type="GO" id="GO:0006508">
    <property type="term" value="P:proteolysis"/>
    <property type="evidence" value="ECO:0007669"/>
    <property type="project" value="UniProtKB-KW"/>
</dbReference>
<evidence type="ECO:0000256" key="3">
    <source>
        <dbReference type="ARBA" id="ARBA00022825"/>
    </source>
</evidence>
<evidence type="ECO:0000259" key="5">
    <source>
        <dbReference type="PROSITE" id="PS50240"/>
    </source>
</evidence>
<dbReference type="PANTHER" id="PTHR24252:SF7">
    <property type="entry name" value="HYALIN"/>
    <property type="match status" value="1"/>
</dbReference>
<evidence type="ECO:0000313" key="7">
    <source>
        <dbReference type="Proteomes" id="UP000639338"/>
    </source>
</evidence>
<dbReference type="GO" id="GO:0004252">
    <property type="term" value="F:serine-type endopeptidase activity"/>
    <property type="evidence" value="ECO:0007669"/>
    <property type="project" value="InterPro"/>
</dbReference>
<evidence type="ECO:0000313" key="6">
    <source>
        <dbReference type="EMBL" id="KAF7992147.1"/>
    </source>
</evidence>
<dbReference type="PRINTS" id="PR00722">
    <property type="entry name" value="CHYMOTRYPSIN"/>
</dbReference>
<dbReference type="InterPro" id="IPR001254">
    <property type="entry name" value="Trypsin_dom"/>
</dbReference>
<evidence type="ECO:0000256" key="4">
    <source>
        <dbReference type="ARBA" id="ARBA00023157"/>
    </source>
</evidence>
<dbReference type="CDD" id="cd00190">
    <property type="entry name" value="Tryp_SPc"/>
    <property type="match status" value="1"/>
</dbReference>
<dbReference type="PROSITE" id="PS00134">
    <property type="entry name" value="TRYPSIN_HIS"/>
    <property type="match status" value="1"/>
</dbReference>
<dbReference type="SUPFAM" id="SSF50494">
    <property type="entry name" value="Trypsin-like serine proteases"/>
    <property type="match status" value="1"/>
</dbReference>
<dbReference type="OrthoDB" id="9448935at2759"/>
<keyword evidence="1" id="KW-0645">Protease</keyword>
<dbReference type="Pfam" id="PF00089">
    <property type="entry name" value="Trypsin"/>
    <property type="match status" value="1"/>
</dbReference>
<comment type="caution">
    <text evidence="6">The sequence shown here is derived from an EMBL/GenBank/DDBJ whole genome shotgun (WGS) entry which is preliminary data.</text>
</comment>
<gene>
    <name evidence="6" type="ORF">HCN44_001472</name>
</gene>
<sequence>MISPKVANVPCGQGKLTRRMPKIVGGQDAIPSEFPWLVSITRKGGHFCGGTIINNKFILTAAHCLCSGLNSIPVNQLKVTLGEYNLRETEIPASIIKNIKNVVVHPSHKCGQYIDDIAILELGETIVWSNSIQPACLPIGQDDVNYQIFNGESATAAGWGWLGENRTEYKRTDKLQKVDVNIIENKVCRDWYESQGKKTRVGPQQMCAGHESGGRDSCWADSGGPLMVGSNLGDSIVVVGVVSSGLGCARPKLPGIYTRISEYIPWITQQTNIQH</sequence>
<evidence type="ECO:0000256" key="2">
    <source>
        <dbReference type="ARBA" id="ARBA00022801"/>
    </source>
</evidence>
<dbReference type="SMART" id="SM00020">
    <property type="entry name" value="Tryp_SPc"/>
    <property type="match status" value="1"/>
</dbReference>
<dbReference type="PROSITE" id="PS50240">
    <property type="entry name" value="TRYPSIN_DOM"/>
    <property type="match status" value="1"/>
</dbReference>
<dbReference type="AlphaFoldDB" id="A0A835CQD6"/>
<keyword evidence="2" id="KW-0378">Hydrolase</keyword>
<proteinExistence type="predicted"/>
<accession>A0A835CQD6</accession>
<evidence type="ECO:0000256" key="1">
    <source>
        <dbReference type="ARBA" id="ARBA00022670"/>
    </source>
</evidence>
<dbReference type="PANTHER" id="PTHR24252">
    <property type="entry name" value="ACROSIN-RELATED"/>
    <property type="match status" value="1"/>
</dbReference>
<keyword evidence="4" id="KW-1015">Disulfide bond</keyword>
<dbReference type="InterPro" id="IPR009003">
    <property type="entry name" value="Peptidase_S1_PA"/>
</dbReference>
<dbReference type="InterPro" id="IPR001314">
    <property type="entry name" value="Peptidase_S1A"/>
</dbReference>
<reference evidence="6 7" key="1">
    <citation type="submission" date="2020-08" db="EMBL/GenBank/DDBJ databases">
        <title>Aphidius gifuensis genome sequencing and assembly.</title>
        <authorList>
            <person name="Du Z."/>
        </authorList>
    </citation>
    <scope>NUCLEOTIDE SEQUENCE [LARGE SCALE GENOMIC DNA]</scope>
    <source>
        <strain evidence="6">YNYX2018</strain>
        <tissue evidence="6">Adults</tissue>
    </source>
</reference>
<keyword evidence="7" id="KW-1185">Reference proteome</keyword>
<protein>
    <recommendedName>
        <fullName evidence="5">Peptidase S1 domain-containing protein</fullName>
    </recommendedName>
</protein>